<dbReference type="NCBIfam" id="TIGR03568">
    <property type="entry name" value="NeuC_NnaA"/>
    <property type="match status" value="1"/>
</dbReference>
<name>A0A4U8UBZ4_9HELI</name>
<dbReference type="InterPro" id="IPR003331">
    <property type="entry name" value="UDP_GlcNAc_Epimerase_2_dom"/>
</dbReference>
<feature type="domain" description="UDP-N-acetylglucosamine 2-epimerase" evidence="1">
    <location>
        <begin position="28"/>
        <end position="349"/>
    </location>
</feature>
<dbReference type="SUPFAM" id="SSF53756">
    <property type="entry name" value="UDP-Glycosyltransferase/glycogen phosphorylase"/>
    <property type="match status" value="1"/>
</dbReference>
<evidence type="ECO:0000313" key="3">
    <source>
        <dbReference type="Proteomes" id="UP000029857"/>
    </source>
</evidence>
<dbReference type="Gene3D" id="3.40.50.2000">
    <property type="entry name" value="Glycogen Phosphorylase B"/>
    <property type="match status" value="2"/>
</dbReference>
<dbReference type="PANTHER" id="PTHR43174">
    <property type="entry name" value="UDP-N-ACETYLGLUCOSAMINE 2-EPIMERASE"/>
    <property type="match status" value="1"/>
</dbReference>
<gene>
    <name evidence="2" type="primary">neuC</name>
    <name evidence="2" type="ORF">LS79_007575</name>
</gene>
<keyword evidence="2" id="KW-0378">Hydrolase</keyword>
<dbReference type="Pfam" id="PF02350">
    <property type="entry name" value="Epimerase_2"/>
    <property type="match status" value="1"/>
</dbReference>
<organism evidence="2 3">
    <name type="scientific">Helicobacter bilis</name>
    <dbReference type="NCBI Taxonomy" id="37372"/>
    <lineage>
        <taxon>Bacteria</taxon>
        <taxon>Pseudomonadati</taxon>
        <taxon>Campylobacterota</taxon>
        <taxon>Epsilonproteobacteria</taxon>
        <taxon>Campylobacterales</taxon>
        <taxon>Helicobacteraceae</taxon>
        <taxon>Helicobacter</taxon>
    </lineage>
</organism>
<evidence type="ECO:0000313" key="2">
    <source>
        <dbReference type="EMBL" id="TLE09663.1"/>
    </source>
</evidence>
<dbReference type="InterPro" id="IPR029767">
    <property type="entry name" value="WecB-like"/>
</dbReference>
<comment type="caution">
    <text evidence="2">The sequence shown here is derived from an EMBL/GenBank/DDBJ whole genome shotgun (WGS) entry which is preliminary data.</text>
</comment>
<sequence>MKGVGVEKIVFVSGTRADFSKIKSLMLKIEESSDFELHIFATGMHLSKQFGSTVREIEKSNFKNIYKFINHDRYYQMDLALSHTIDGFSKFIAEYEPDLIVVHGDRVEPLAASIVGALNNILVAHIEGGEVSGTIDDSIRHAISKLAHIHLVNDAKAKKRLLQLGENKDSIFIIGSPDLDILDSNSISLEEAKRYYELDFSEYGIVMFHPVTTELDSIKAQSDEMIRALQESKENYIIIYPNNDLGFNLILESYKSLRNNPHFRFYPSIRFEYFIALLKGAKFLIGNSSCLLKEVPYLGIPSVNIGSRQNGRMGSKYPSVFHANAIKEEILLAIQKAKDFKHQHKNHAKRTKSNELFFDLLQKGVFFDIPKQKKFLDINSME</sequence>
<dbReference type="EC" id="3.2.1.183" evidence="2"/>
<dbReference type="AlphaFoldDB" id="A0A4U8UBZ4"/>
<accession>A0A4U8UBZ4</accession>
<dbReference type="PANTHER" id="PTHR43174:SF3">
    <property type="entry name" value="UDP-N-ACETYLGLUCOSAMINE 2-EPIMERASE"/>
    <property type="match status" value="1"/>
</dbReference>
<proteinExistence type="predicted"/>
<keyword evidence="2" id="KW-0326">Glycosidase</keyword>
<dbReference type="Proteomes" id="UP000029857">
    <property type="component" value="Unassembled WGS sequence"/>
</dbReference>
<dbReference type="GO" id="GO:0004553">
    <property type="term" value="F:hydrolase activity, hydrolyzing O-glycosyl compounds"/>
    <property type="evidence" value="ECO:0007669"/>
    <property type="project" value="InterPro"/>
</dbReference>
<evidence type="ECO:0000259" key="1">
    <source>
        <dbReference type="Pfam" id="PF02350"/>
    </source>
</evidence>
<reference evidence="2 3" key="1">
    <citation type="journal article" date="2014" name="Genome Announc.">
        <title>Draft genome sequences of eight enterohepatic helicobacter species isolated from both laboratory and wild rodents.</title>
        <authorList>
            <person name="Sheh A."/>
            <person name="Shen Z."/>
            <person name="Fox J.G."/>
        </authorList>
    </citation>
    <scope>NUCLEOTIDE SEQUENCE [LARGE SCALE GENOMIC DNA]</scope>
    <source>
        <strain evidence="2 3">ATCC 49320</strain>
    </source>
</reference>
<dbReference type="RefSeq" id="WP_034565655.1">
    <property type="nucleotide sequence ID" value="NZ_CAMCCI010000179.1"/>
</dbReference>
<protein>
    <submittedName>
        <fullName evidence="2">UDP-N-acetylglucosamine 2-epimerase (Hydrolyzing)</fullName>
        <ecNumber evidence="2">3.2.1.183</ecNumber>
    </submittedName>
</protein>
<dbReference type="InterPro" id="IPR020004">
    <property type="entry name" value="UDP-GlcNAc_Epase"/>
</dbReference>
<dbReference type="EMBL" id="JRPJ02000027">
    <property type="protein sequence ID" value="TLE09663.1"/>
    <property type="molecule type" value="Genomic_DNA"/>
</dbReference>
<dbReference type="GO" id="GO:0006047">
    <property type="term" value="P:UDP-N-acetylglucosamine metabolic process"/>
    <property type="evidence" value="ECO:0007669"/>
    <property type="project" value="InterPro"/>
</dbReference>